<gene>
    <name evidence="6" type="ORF">EHQ58_16075</name>
</gene>
<organism evidence="6 7">
    <name type="scientific">Leptospira ognonensis</name>
    <dbReference type="NCBI Taxonomy" id="2484945"/>
    <lineage>
        <taxon>Bacteria</taxon>
        <taxon>Pseudomonadati</taxon>
        <taxon>Spirochaetota</taxon>
        <taxon>Spirochaetia</taxon>
        <taxon>Leptospirales</taxon>
        <taxon>Leptospiraceae</taxon>
        <taxon>Leptospira</taxon>
    </lineage>
</organism>
<proteinExistence type="predicted"/>
<protein>
    <submittedName>
        <fullName evidence="6">TolC family protein</fullName>
    </submittedName>
</protein>
<accession>A0A4R9JV89</accession>
<dbReference type="OrthoDB" id="581172at2"/>
<dbReference type="EMBL" id="RQGD01000045">
    <property type="protein sequence ID" value="TGL56742.1"/>
    <property type="molecule type" value="Genomic_DNA"/>
</dbReference>
<reference evidence="6" key="1">
    <citation type="journal article" date="2019" name="PLoS Negl. Trop. Dis.">
        <title>Revisiting the worldwide diversity of Leptospira species in the environment.</title>
        <authorList>
            <person name="Vincent A.T."/>
            <person name="Schiettekatte O."/>
            <person name="Bourhy P."/>
            <person name="Veyrier F.J."/>
            <person name="Picardeau M."/>
        </authorList>
    </citation>
    <scope>NUCLEOTIDE SEQUENCE [LARGE SCALE GENOMIC DNA]</scope>
    <source>
        <strain evidence="6">201702476</strain>
    </source>
</reference>
<keyword evidence="2" id="KW-1134">Transmembrane beta strand</keyword>
<keyword evidence="5" id="KW-0998">Cell outer membrane</keyword>
<evidence type="ECO:0000256" key="1">
    <source>
        <dbReference type="ARBA" id="ARBA00004442"/>
    </source>
</evidence>
<evidence type="ECO:0000256" key="5">
    <source>
        <dbReference type="ARBA" id="ARBA00023237"/>
    </source>
</evidence>
<evidence type="ECO:0000313" key="6">
    <source>
        <dbReference type="EMBL" id="TGL56742.1"/>
    </source>
</evidence>
<keyword evidence="3" id="KW-0812">Transmembrane</keyword>
<dbReference type="AlphaFoldDB" id="A0A4R9JV89"/>
<sequence length="492" mass="55622">MLKKSFIFLKSIFIIPFGILAGEFEIDPIQKSDFDNLHGPNIYSEDYINKQPGVLSLAELLKSVEKSYPLVLAAEKLLTEAEYNYLAAEGAFDLQFRSIGTTKPLGFYQNNASDSFIEKPTPLGGTSFFAGYRIGRGNFPAYDGRRETNDLGEVRAGALIPLFRNQQIDKNRADLRKAEIDRKLAELSIQKLKIELIREATRRYWKWVATGQDYLVYKDLLEIARVREGQIIDRIKLGDLPKIESSDNRRAILQRESQFVTAERELHKAAIDLSLFLREPDGKLITPNNNRLPIGFPKTVDPKELDIELSLKKAIKNRPEIKDMEFKRDKVSVDRDLGYNAAKPQVDLLVAASQDFGPGSITRAKPELEASLVLNVPLQTRRPRGLIGASEAKLSQLDQELQFTKDKIQTEIHDTISEVIATGKRVAIAKSEFELAKKLEELERERFFLGDSTLLIVNIREQTTSEAAIREIKALFDHHTAVANYKAAIASF</sequence>
<evidence type="ECO:0000256" key="3">
    <source>
        <dbReference type="ARBA" id="ARBA00022692"/>
    </source>
</evidence>
<dbReference type="PANTHER" id="PTHR30026:SF21">
    <property type="entry name" value="SLR1270 PROTEIN"/>
    <property type="match status" value="1"/>
</dbReference>
<dbReference type="GO" id="GO:0009279">
    <property type="term" value="C:cell outer membrane"/>
    <property type="evidence" value="ECO:0007669"/>
    <property type="project" value="UniProtKB-SubCell"/>
</dbReference>
<dbReference type="GO" id="GO:0015288">
    <property type="term" value="F:porin activity"/>
    <property type="evidence" value="ECO:0007669"/>
    <property type="project" value="TreeGrafter"/>
</dbReference>
<dbReference type="RefSeq" id="WP_135624960.1">
    <property type="nucleotide sequence ID" value="NZ_RQGD01000045.1"/>
</dbReference>
<name>A0A4R9JV89_9LEPT</name>
<evidence type="ECO:0000256" key="4">
    <source>
        <dbReference type="ARBA" id="ARBA00023136"/>
    </source>
</evidence>
<dbReference type="InterPro" id="IPR051906">
    <property type="entry name" value="TolC-like"/>
</dbReference>
<keyword evidence="4" id="KW-0472">Membrane</keyword>
<dbReference type="PANTHER" id="PTHR30026">
    <property type="entry name" value="OUTER MEMBRANE PROTEIN TOLC"/>
    <property type="match status" value="1"/>
</dbReference>
<dbReference type="Proteomes" id="UP000297693">
    <property type="component" value="Unassembled WGS sequence"/>
</dbReference>
<comment type="subcellular location">
    <subcellularLocation>
        <location evidence="1">Cell outer membrane</location>
    </subcellularLocation>
</comment>
<dbReference type="GO" id="GO:0015562">
    <property type="term" value="F:efflux transmembrane transporter activity"/>
    <property type="evidence" value="ECO:0007669"/>
    <property type="project" value="InterPro"/>
</dbReference>
<keyword evidence="7" id="KW-1185">Reference proteome</keyword>
<dbReference type="SUPFAM" id="SSF56954">
    <property type="entry name" value="Outer membrane efflux proteins (OEP)"/>
    <property type="match status" value="1"/>
</dbReference>
<comment type="caution">
    <text evidence="6">The sequence shown here is derived from an EMBL/GenBank/DDBJ whole genome shotgun (WGS) entry which is preliminary data.</text>
</comment>
<dbReference type="Gene3D" id="1.20.1600.10">
    <property type="entry name" value="Outer membrane efflux proteins (OEP)"/>
    <property type="match status" value="1"/>
</dbReference>
<evidence type="ECO:0000256" key="2">
    <source>
        <dbReference type="ARBA" id="ARBA00022452"/>
    </source>
</evidence>
<evidence type="ECO:0000313" key="7">
    <source>
        <dbReference type="Proteomes" id="UP000297693"/>
    </source>
</evidence>
<dbReference type="GO" id="GO:1990281">
    <property type="term" value="C:efflux pump complex"/>
    <property type="evidence" value="ECO:0007669"/>
    <property type="project" value="TreeGrafter"/>
</dbReference>